<name>A0A8J4YE71_CHIOP</name>
<accession>A0A8J4YE71</accession>
<dbReference type="EMBL" id="JACEEZ010010078">
    <property type="protein sequence ID" value="KAG0722061.1"/>
    <property type="molecule type" value="Genomic_DNA"/>
</dbReference>
<protein>
    <submittedName>
        <fullName evidence="2">Uncharacterized protein</fullName>
    </submittedName>
</protein>
<organism evidence="2 3">
    <name type="scientific">Chionoecetes opilio</name>
    <name type="common">Atlantic snow crab</name>
    <name type="synonym">Cancer opilio</name>
    <dbReference type="NCBI Taxonomy" id="41210"/>
    <lineage>
        <taxon>Eukaryota</taxon>
        <taxon>Metazoa</taxon>
        <taxon>Ecdysozoa</taxon>
        <taxon>Arthropoda</taxon>
        <taxon>Crustacea</taxon>
        <taxon>Multicrustacea</taxon>
        <taxon>Malacostraca</taxon>
        <taxon>Eumalacostraca</taxon>
        <taxon>Eucarida</taxon>
        <taxon>Decapoda</taxon>
        <taxon>Pleocyemata</taxon>
        <taxon>Brachyura</taxon>
        <taxon>Eubrachyura</taxon>
        <taxon>Majoidea</taxon>
        <taxon>Majidae</taxon>
        <taxon>Chionoecetes</taxon>
    </lineage>
</organism>
<reference evidence="2" key="1">
    <citation type="submission" date="2020-07" db="EMBL/GenBank/DDBJ databases">
        <title>The High-quality genome of the commercially important snow crab, Chionoecetes opilio.</title>
        <authorList>
            <person name="Jeong J.-H."/>
            <person name="Ryu S."/>
        </authorList>
    </citation>
    <scope>NUCLEOTIDE SEQUENCE</scope>
    <source>
        <strain evidence="2">MADBK_172401_WGS</strain>
        <tissue evidence="2">Digestive gland</tissue>
    </source>
</reference>
<dbReference type="AlphaFoldDB" id="A0A8J4YE71"/>
<evidence type="ECO:0000313" key="3">
    <source>
        <dbReference type="Proteomes" id="UP000770661"/>
    </source>
</evidence>
<feature type="compositionally biased region" description="Polar residues" evidence="1">
    <location>
        <begin position="42"/>
        <end position="63"/>
    </location>
</feature>
<keyword evidence="3" id="KW-1185">Reference proteome</keyword>
<sequence length="181" mass="19429">MAQFFRGSWRKAQRAPARDALRRYGGARKSRVAQLAPYHNATRYTPSPDITSQPAATLAQTTRHIAHHSPDQGRPWQSPATFEGGGPQRRGLTAASRLGGNPQRPLCTSSVTRCNSASTAWAASFRNSHHGGNDVVRSVVIGTRCIIGAWAEFFSLSQASSDCVAYIPSAAPKRMSAALGP</sequence>
<comment type="caution">
    <text evidence="2">The sequence shown here is derived from an EMBL/GenBank/DDBJ whole genome shotgun (WGS) entry which is preliminary data.</text>
</comment>
<evidence type="ECO:0000313" key="2">
    <source>
        <dbReference type="EMBL" id="KAG0722061.1"/>
    </source>
</evidence>
<dbReference type="Proteomes" id="UP000770661">
    <property type="component" value="Unassembled WGS sequence"/>
</dbReference>
<evidence type="ECO:0000256" key="1">
    <source>
        <dbReference type="SAM" id="MobiDB-lite"/>
    </source>
</evidence>
<gene>
    <name evidence="2" type="ORF">GWK47_045190</name>
</gene>
<feature type="region of interest" description="Disordered" evidence="1">
    <location>
        <begin position="1"/>
        <end position="104"/>
    </location>
</feature>
<proteinExistence type="predicted"/>